<keyword evidence="3" id="KW-1185">Reference proteome</keyword>
<dbReference type="PANTHER" id="PTHR19879:SF9">
    <property type="entry name" value="TRANSCRIPTION INITIATION FACTOR TFIID SUBUNIT 5"/>
    <property type="match status" value="1"/>
</dbReference>
<dbReference type="InterPro" id="IPR001680">
    <property type="entry name" value="WD40_rpt"/>
</dbReference>
<dbReference type="PROSITE" id="PS50082">
    <property type="entry name" value="WD_REPEATS_2"/>
    <property type="match status" value="2"/>
</dbReference>
<sequence>MNESSQHQTSSALSLIVREMFEGEYAEIKEIIHNDPVEIEIASEDEKILPPQFLDLARKLHHNYLYWKHLRDRQQTTQPTFYRYTQEGITKAKEKVAAETPIEPKILLLLETRIALITINSLLLAAEDYLKENHLQDAKESVDTALSTLYEFIKTREKLESSLKATIASIQQDIANEPESNQYASYLATQIVRLQNSSSVKEPKLYVVRNQLEKLGETLILLIPGESSTSPSQPKSKQDIDAVMTRLLFAMVDDEAYITAIAHKGSVNSVAFSPDGNYLATASDDCTAKLVEVETGRVIQTIRHESGVNSVTFSPKGIYLRTLITRSSKTIKLAKVETGKEITTFKSVGDVSFSPKGDYLIARTSNMLKLLKAATGKEITTIEYVQDVAFSSKGNYFAAKTYNAVKLVESNSGREIMTIGHESKVVFSPKETYFATIMSKTIKLVEVKTGKEMRTIEDQLPVNDVTFSPDGNYLAIRAYNTVKVVEVETGREVTTIRDSYQFDDVIFSPNSTHLVTRVSTRGKLVEVVTGREIAALEYRVNTKKILFSPDGDYLVVEAPNACKLVEVKTGREVTELPNNFIRFSPDVSYFVTVSYTSVTLVEAATGRKVTTISYSDESVVSFRNVVFSPDGNYLVVGASKIATLVEVATGKEIATITHGDSIKAVAFSPDSTYFATASRNGIAKLVDLELLFQIIREAENYSEPSPPPQISSIVHVEKPEAFFLGWLRIESNRYSFYEYMLAQAEQEQKGLSVRYHSPILETNLLLESLGFLLLNAEKHYQQVYPTLIDINDNEISLVAMQDMKQSIVAGLSSLHEFLYHRMELDGEDYSQAIERFKQEVEEKVENSELLFNIHNKLQSILQLEGVQNRGELQTNKEMLEEIGNILQQLLPEKLISNNLEDPVIPIKKYMGKEYILDAIKGSDLEYRDLTVLLSKLRMLGLLTPDSAAALLDKVPSHRVLEFYKLIPEEIIHRVIISTAISKVESQEIIELCKLLPKWSLNNNVALQLLNKQRKTHYYLGLISTFIGIDISKKETLLERLESASRKSQERR</sequence>
<organism evidence="2 3">
    <name type="scientific">Lusitaniella coriacea LEGE 07157</name>
    <dbReference type="NCBI Taxonomy" id="945747"/>
    <lineage>
        <taxon>Bacteria</taxon>
        <taxon>Bacillati</taxon>
        <taxon>Cyanobacteriota</taxon>
        <taxon>Cyanophyceae</taxon>
        <taxon>Spirulinales</taxon>
        <taxon>Lusitaniellaceae</taxon>
        <taxon>Lusitaniella</taxon>
    </lineage>
</organism>
<comment type="caution">
    <text evidence="2">The sequence shown here is derived from an EMBL/GenBank/DDBJ whole genome shotgun (WGS) entry which is preliminary data.</text>
</comment>
<dbReference type="AlphaFoldDB" id="A0A8J7B8V7"/>
<dbReference type="EMBL" id="JADEWZ010000005">
    <property type="protein sequence ID" value="MBE9115258.1"/>
    <property type="molecule type" value="Genomic_DNA"/>
</dbReference>
<dbReference type="Proteomes" id="UP000654482">
    <property type="component" value="Unassembled WGS sequence"/>
</dbReference>
<evidence type="ECO:0000256" key="1">
    <source>
        <dbReference type="PROSITE-ProRule" id="PRU00221"/>
    </source>
</evidence>
<accession>A0A8J7B8V7</accession>
<evidence type="ECO:0000313" key="2">
    <source>
        <dbReference type="EMBL" id="MBE9115258.1"/>
    </source>
</evidence>
<dbReference type="Gene3D" id="2.130.10.10">
    <property type="entry name" value="YVTN repeat-like/Quinoprotein amine dehydrogenase"/>
    <property type="match status" value="3"/>
</dbReference>
<evidence type="ECO:0000313" key="3">
    <source>
        <dbReference type="Proteomes" id="UP000654482"/>
    </source>
</evidence>
<dbReference type="PROSITE" id="PS50294">
    <property type="entry name" value="WD_REPEATS_REGION"/>
    <property type="match status" value="1"/>
</dbReference>
<protein>
    <submittedName>
        <fullName evidence="2">Uncharacterized protein</fullName>
    </submittedName>
</protein>
<name>A0A8J7B8V7_9CYAN</name>
<gene>
    <name evidence="2" type="ORF">IQ249_05020</name>
</gene>
<dbReference type="SUPFAM" id="SSF50969">
    <property type="entry name" value="YVTN repeat-like/Quinoprotein amine dehydrogenase"/>
    <property type="match status" value="1"/>
</dbReference>
<dbReference type="RefSeq" id="WP_194028339.1">
    <property type="nucleotide sequence ID" value="NZ_JADEWZ010000005.1"/>
</dbReference>
<proteinExistence type="predicted"/>
<feature type="repeat" description="WD" evidence="1">
    <location>
        <begin position="655"/>
        <end position="689"/>
    </location>
</feature>
<keyword evidence="1" id="KW-0853">WD repeat</keyword>
<dbReference type="PANTHER" id="PTHR19879">
    <property type="entry name" value="TRANSCRIPTION INITIATION FACTOR TFIID"/>
    <property type="match status" value="1"/>
</dbReference>
<dbReference type="InterPro" id="IPR011044">
    <property type="entry name" value="Quino_amine_DH_bsu"/>
</dbReference>
<reference evidence="2" key="1">
    <citation type="submission" date="2020-10" db="EMBL/GenBank/DDBJ databases">
        <authorList>
            <person name="Castelo-Branco R."/>
            <person name="Eusebio N."/>
            <person name="Adriana R."/>
            <person name="Vieira A."/>
            <person name="Brugerolle De Fraissinette N."/>
            <person name="Rezende De Castro R."/>
            <person name="Schneider M.P."/>
            <person name="Vasconcelos V."/>
            <person name="Leao P.N."/>
        </authorList>
    </citation>
    <scope>NUCLEOTIDE SEQUENCE</scope>
    <source>
        <strain evidence="2">LEGE 07157</strain>
    </source>
</reference>
<dbReference type="SUPFAM" id="SSF82171">
    <property type="entry name" value="DPP6 N-terminal domain-like"/>
    <property type="match status" value="1"/>
</dbReference>
<dbReference type="SMART" id="SM00320">
    <property type="entry name" value="WD40"/>
    <property type="match status" value="8"/>
</dbReference>
<dbReference type="Pfam" id="PF00400">
    <property type="entry name" value="WD40"/>
    <property type="match status" value="3"/>
</dbReference>
<dbReference type="InterPro" id="IPR015943">
    <property type="entry name" value="WD40/YVTN_repeat-like_dom_sf"/>
</dbReference>
<feature type="repeat" description="WD" evidence="1">
    <location>
        <begin position="260"/>
        <end position="301"/>
    </location>
</feature>